<protein>
    <submittedName>
        <fullName evidence="2">Uncharacterized protein</fullName>
    </submittedName>
</protein>
<reference evidence="2" key="2">
    <citation type="journal article" date="2019" name="IMA Fungus">
        <title>Genome sequencing and comparison of five Tilletia species to identify candidate genes for the detection of regulated species infecting wheat.</title>
        <authorList>
            <person name="Nguyen H.D.T."/>
            <person name="Sultana T."/>
            <person name="Kesanakurti P."/>
            <person name="Hambleton S."/>
        </authorList>
    </citation>
    <scope>NUCLEOTIDE SEQUENCE</scope>
    <source>
        <strain evidence="2">DAOMC 236416</strain>
    </source>
</reference>
<dbReference type="EMBL" id="LWDF02000522">
    <property type="protein sequence ID" value="KAE8245278.1"/>
    <property type="molecule type" value="Genomic_DNA"/>
</dbReference>
<dbReference type="Proteomes" id="UP000077521">
    <property type="component" value="Unassembled WGS sequence"/>
</dbReference>
<evidence type="ECO:0000313" key="2">
    <source>
        <dbReference type="EMBL" id="KAE8245278.1"/>
    </source>
</evidence>
<evidence type="ECO:0000256" key="1">
    <source>
        <dbReference type="SAM" id="MobiDB-lite"/>
    </source>
</evidence>
<proteinExistence type="predicted"/>
<gene>
    <name evidence="2" type="ORF">A4X13_0g6002</name>
</gene>
<evidence type="ECO:0000313" key="3">
    <source>
        <dbReference type="Proteomes" id="UP000077521"/>
    </source>
</evidence>
<dbReference type="Gene3D" id="1.20.5.170">
    <property type="match status" value="1"/>
</dbReference>
<organism evidence="2 3">
    <name type="scientific">Tilletia indica</name>
    <dbReference type="NCBI Taxonomy" id="43049"/>
    <lineage>
        <taxon>Eukaryota</taxon>
        <taxon>Fungi</taxon>
        <taxon>Dikarya</taxon>
        <taxon>Basidiomycota</taxon>
        <taxon>Ustilaginomycotina</taxon>
        <taxon>Exobasidiomycetes</taxon>
        <taxon>Tilletiales</taxon>
        <taxon>Tilletiaceae</taxon>
        <taxon>Tilletia</taxon>
    </lineage>
</organism>
<feature type="non-terminal residue" evidence="2">
    <location>
        <position position="1"/>
    </location>
</feature>
<dbReference type="AlphaFoldDB" id="A0A8T8SR05"/>
<feature type="region of interest" description="Disordered" evidence="1">
    <location>
        <begin position="171"/>
        <end position="251"/>
    </location>
</feature>
<feature type="compositionally biased region" description="Basic and acidic residues" evidence="1">
    <location>
        <begin position="171"/>
        <end position="222"/>
    </location>
</feature>
<accession>A0A8T8SR05</accession>
<comment type="caution">
    <text evidence="2">The sequence shown here is derived from an EMBL/GenBank/DDBJ whole genome shotgun (WGS) entry which is preliminary data.</text>
</comment>
<feature type="compositionally biased region" description="Polar residues" evidence="1">
    <location>
        <begin position="386"/>
        <end position="397"/>
    </location>
</feature>
<feature type="region of interest" description="Disordered" evidence="1">
    <location>
        <begin position="380"/>
        <end position="435"/>
    </location>
</feature>
<feature type="compositionally biased region" description="Polar residues" evidence="1">
    <location>
        <begin position="241"/>
        <end position="251"/>
    </location>
</feature>
<sequence>IGAAEPRSASFEDGSGARATVQGPQDHGWGAASSQYAKTMIVKIQGARSGTSTPAGQRGRRSCYVEAAKCGRLPQGEGQADTGRGGKKALIRRIGAAGPRPPTYRENLELVLQGPRRRCGNGKTDGDESRMLTIQGPEALRDKDWADLLTLSSLSVFESQEAFLREAFEEDGARAKKEQEDAEKKEKARLRKENDRLKEENARLKEDSARLQEESARLRKESTAAGKGKRKASDTGLGGVPSTSAGVEASTTPMRIGVPVEVTETEALATLSTPAFPSGVSLQIIQSRSSRRGLETARWIVIDYGGLTEQGEHILGVKTKGKAREITAVISRCVKARAQQRQDGPRSAELFTGRGLDGTRPQPLRQVETTILLRVVLRGSGRPGQQKRSVTTGSSRLTPLGRSGKTTVCGASETAEPLPHGQKEICSGGAMRSGR</sequence>
<reference evidence="2" key="1">
    <citation type="submission" date="2016-04" db="EMBL/GenBank/DDBJ databases">
        <authorList>
            <person name="Nguyen H.D."/>
            <person name="Samba Siva P."/>
            <person name="Cullis J."/>
            <person name="Levesque C.A."/>
            <person name="Hambleton S."/>
        </authorList>
    </citation>
    <scope>NUCLEOTIDE SEQUENCE</scope>
    <source>
        <strain evidence="2">DAOMC 236416</strain>
    </source>
</reference>
<feature type="region of interest" description="Disordered" evidence="1">
    <location>
        <begin position="1"/>
        <end position="31"/>
    </location>
</feature>
<dbReference type="CDD" id="cd14686">
    <property type="entry name" value="bZIP"/>
    <property type="match status" value="1"/>
</dbReference>
<name>A0A8T8SR05_9BASI</name>
<feature type="region of interest" description="Disordered" evidence="1">
    <location>
        <begin position="338"/>
        <end position="361"/>
    </location>
</feature>
<keyword evidence="3" id="KW-1185">Reference proteome</keyword>